<accession>A0AAD9DIS2</accession>
<dbReference type="EMBL" id="JATAAI010000003">
    <property type="protein sequence ID" value="KAK1747073.1"/>
    <property type="molecule type" value="Genomic_DNA"/>
</dbReference>
<dbReference type="AlphaFoldDB" id="A0AAD9DIS2"/>
<feature type="compositionally biased region" description="Basic and acidic residues" evidence="1">
    <location>
        <begin position="483"/>
        <end position="500"/>
    </location>
</feature>
<protein>
    <submittedName>
        <fullName evidence="2">Uncharacterized protein</fullName>
    </submittedName>
</protein>
<keyword evidence="3" id="KW-1185">Reference proteome</keyword>
<proteinExistence type="predicted"/>
<evidence type="ECO:0000256" key="1">
    <source>
        <dbReference type="SAM" id="MobiDB-lite"/>
    </source>
</evidence>
<name>A0AAD9DIS2_9STRA</name>
<dbReference type="Proteomes" id="UP001224775">
    <property type="component" value="Unassembled WGS sequence"/>
</dbReference>
<feature type="region of interest" description="Disordered" evidence="1">
    <location>
        <begin position="478"/>
        <end position="500"/>
    </location>
</feature>
<organism evidence="2 3">
    <name type="scientific">Skeletonema marinoi</name>
    <dbReference type="NCBI Taxonomy" id="267567"/>
    <lineage>
        <taxon>Eukaryota</taxon>
        <taxon>Sar</taxon>
        <taxon>Stramenopiles</taxon>
        <taxon>Ochrophyta</taxon>
        <taxon>Bacillariophyta</taxon>
        <taxon>Coscinodiscophyceae</taxon>
        <taxon>Thalassiosirophycidae</taxon>
        <taxon>Thalassiosirales</taxon>
        <taxon>Skeletonemataceae</taxon>
        <taxon>Skeletonema</taxon>
        <taxon>Skeletonema marinoi-dohrnii complex</taxon>
    </lineage>
</organism>
<evidence type="ECO:0000313" key="2">
    <source>
        <dbReference type="EMBL" id="KAK1747073.1"/>
    </source>
</evidence>
<sequence>MEPIARMLKGNRRTVSFLFATAVVALFVGDELASPVIFQYLRSDSPYAEVEAVQEDATPMHVPATLDLPSQRTLSLNLGGGNCKWQPPVYAVPNDIDFYKTVIAGFPSGDKRMIFIQMEALTGWPAKDEWDFEHIGMSNHPFIKANYPHHEGIWGWGDAADQVVMMVRNIRRSMVEYHDILWDIGYAKTWEDASLFLDNLYSERPPISDFLAWRDERVLDEAHWYGWFIDYYMEDGLLRDIFTHKTTTKEHWDMLMMPTVYTRAELDYDLVVGADTVVEDAYDPHCATVTEGCAPVAVISAENLRDYSRGKAETALIGNVLKRNSKMGDHVIEDETWDCIWSELIENGKGLKTVYDRPGFVESDYKFSAEMLEEMIHELDRLITKYGASPWDAMTTANKLVSLLTEHRELAQDELDDVLAGRRVLTEKDFLGPKERERRRKLTSDTANQKGEKDYSQYFFDMDQKLLEIRRVEMRKNLHQKRKEAEEAARQRDPRSVPEE</sequence>
<comment type="caution">
    <text evidence="2">The sequence shown here is derived from an EMBL/GenBank/DDBJ whole genome shotgun (WGS) entry which is preliminary data.</text>
</comment>
<reference evidence="2" key="1">
    <citation type="submission" date="2023-06" db="EMBL/GenBank/DDBJ databases">
        <title>Survivors Of The Sea: Transcriptome response of Skeletonema marinoi to long-term dormancy.</title>
        <authorList>
            <person name="Pinder M.I.M."/>
            <person name="Kourtchenko O."/>
            <person name="Robertson E.K."/>
            <person name="Larsson T."/>
            <person name="Maumus F."/>
            <person name="Osuna-Cruz C.M."/>
            <person name="Vancaester E."/>
            <person name="Stenow R."/>
            <person name="Vandepoele K."/>
            <person name="Ploug H."/>
            <person name="Bruchert V."/>
            <person name="Godhe A."/>
            <person name="Topel M."/>
        </authorList>
    </citation>
    <scope>NUCLEOTIDE SEQUENCE</scope>
    <source>
        <strain evidence="2">R05AC</strain>
    </source>
</reference>
<evidence type="ECO:0000313" key="3">
    <source>
        <dbReference type="Proteomes" id="UP001224775"/>
    </source>
</evidence>
<gene>
    <name evidence="2" type="ORF">QTG54_002417</name>
</gene>